<comment type="caution">
    <text evidence="2">The sequence shown here is derived from an EMBL/GenBank/DDBJ whole genome shotgun (WGS) entry which is preliminary data.</text>
</comment>
<dbReference type="Proteomes" id="UP000032483">
    <property type="component" value="Unassembled WGS sequence"/>
</dbReference>
<organism evidence="2 3">
    <name type="scientific">Ruthenibacterium lactatiformans</name>
    <dbReference type="NCBI Taxonomy" id="1550024"/>
    <lineage>
        <taxon>Bacteria</taxon>
        <taxon>Bacillati</taxon>
        <taxon>Bacillota</taxon>
        <taxon>Clostridia</taxon>
        <taxon>Eubacteriales</taxon>
        <taxon>Oscillospiraceae</taxon>
        <taxon>Ruthenibacterium</taxon>
    </lineage>
</organism>
<evidence type="ECO:0000313" key="3">
    <source>
        <dbReference type="Proteomes" id="UP000032483"/>
    </source>
</evidence>
<dbReference type="SMART" id="SM00530">
    <property type="entry name" value="HTH_XRE"/>
    <property type="match status" value="1"/>
</dbReference>
<keyword evidence="3" id="KW-1185">Reference proteome</keyword>
<dbReference type="RefSeq" id="WP_050006676.1">
    <property type="nucleotide sequence ID" value="NZ_JXXK01000053.1"/>
</dbReference>
<dbReference type="Pfam" id="PF13443">
    <property type="entry name" value="HTH_26"/>
    <property type="match status" value="1"/>
</dbReference>
<dbReference type="AlphaFoldDB" id="A0A0D8IVJ5"/>
<dbReference type="CDD" id="cd00093">
    <property type="entry name" value="HTH_XRE"/>
    <property type="match status" value="1"/>
</dbReference>
<dbReference type="InterPro" id="IPR010982">
    <property type="entry name" value="Lambda_DNA-bd_dom_sf"/>
</dbReference>
<dbReference type="PROSITE" id="PS50943">
    <property type="entry name" value="HTH_CROC1"/>
    <property type="match status" value="1"/>
</dbReference>
<dbReference type="GeneID" id="99804721"/>
<dbReference type="SUPFAM" id="SSF47413">
    <property type="entry name" value="lambda repressor-like DNA-binding domains"/>
    <property type="match status" value="1"/>
</dbReference>
<dbReference type="EMBL" id="JXXK01000053">
    <property type="protein sequence ID" value="KJF38306.1"/>
    <property type="molecule type" value="Genomic_DNA"/>
</dbReference>
<dbReference type="PATRIC" id="fig|1550024.3.peg.4331"/>
<dbReference type="InterPro" id="IPR001387">
    <property type="entry name" value="Cro/C1-type_HTH"/>
</dbReference>
<sequence length="78" mass="8645">MDVCYNKLFKLLIDKGMKRSELKKKVGLSQGTLAKLSKNETVSMDVIVRICRTLDCTVDEILDIVPSPDNGTADDVQS</sequence>
<dbReference type="Gene3D" id="1.10.260.40">
    <property type="entry name" value="lambda repressor-like DNA-binding domains"/>
    <property type="match status" value="1"/>
</dbReference>
<gene>
    <name evidence="2" type="ORF">TQ39_18880</name>
</gene>
<evidence type="ECO:0000313" key="2">
    <source>
        <dbReference type="EMBL" id="KJF38306.1"/>
    </source>
</evidence>
<protein>
    <submittedName>
        <fullName evidence="2">XRE family transcriptional regulator</fullName>
    </submittedName>
</protein>
<accession>A0A0D8IVJ5</accession>
<evidence type="ECO:0000259" key="1">
    <source>
        <dbReference type="PROSITE" id="PS50943"/>
    </source>
</evidence>
<name>A0A0D8IVJ5_9FIRM</name>
<feature type="domain" description="HTH cro/C1-type" evidence="1">
    <location>
        <begin position="15"/>
        <end position="61"/>
    </location>
</feature>
<reference evidence="2" key="1">
    <citation type="submission" date="2015-02" db="EMBL/GenBank/DDBJ databases">
        <title>A novel member of the family Ruminococcaceae isolated from human feces.</title>
        <authorList>
            <person name="Shkoporov A.N."/>
            <person name="Chaplin A.V."/>
            <person name="Motuzova O.V."/>
            <person name="Kafarskaia L.I."/>
            <person name="Khokhlova E.V."/>
            <person name="Efimov B.A."/>
        </authorList>
    </citation>
    <scope>NUCLEOTIDE SEQUENCE [LARGE SCALE GENOMIC DNA]</scope>
    <source>
        <strain evidence="2">585-1</strain>
    </source>
</reference>
<dbReference type="GO" id="GO:0003677">
    <property type="term" value="F:DNA binding"/>
    <property type="evidence" value="ECO:0007669"/>
    <property type="project" value="InterPro"/>
</dbReference>
<proteinExistence type="predicted"/>